<keyword evidence="5" id="KW-1185">Reference proteome</keyword>
<dbReference type="PANTHER" id="PTHR10648:SF4">
    <property type="entry name" value="PROTEIN PHOSPHATASE 2 (FORMERLY 2A), REGULATORY SUBUNIT A, BETA ISOFORM-RELATED"/>
    <property type="match status" value="1"/>
</dbReference>
<feature type="repeat" description="HEAT" evidence="2">
    <location>
        <begin position="26"/>
        <end position="64"/>
    </location>
</feature>
<dbReference type="InterPro" id="IPR021133">
    <property type="entry name" value="HEAT_type_2"/>
</dbReference>
<dbReference type="Proteomes" id="UP000280834">
    <property type="component" value="Unassembled WGS sequence"/>
</dbReference>
<dbReference type="InterPro" id="IPR051023">
    <property type="entry name" value="PP2A_Regulatory_Subunit_A"/>
</dbReference>
<accession>A0A3P7UIK8</accession>
<protein>
    <submittedName>
        <fullName evidence="4">Uncharacterized protein</fullName>
    </submittedName>
</protein>
<dbReference type="Pfam" id="PF02985">
    <property type="entry name" value="HEAT"/>
    <property type="match status" value="1"/>
</dbReference>
<dbReference type="PROSITE" id="PS50077">
    <property type="entry name" value="HEAT_REPEAT"/>
    <property type="match status" value="1"/>
</dbReference>
<evidence type="ECO:0000256" key="3">
    <source>
        <dbReference type="SAM" id="SignalP"/>
    </source>
</evidence>
<evidence type="ECO:0000256" key="2">
    <source>
        <dbReference type="PROSITE-ProRule" id="PRU00103"/>
    </source>
</evidence>
<keyword evidence="3" id="KW-0732">Signal</keyword>
<feature type="signal peptide" evidence="3">
    <location>
        <begin position="1"/>
        <end position="16"/>
    </location>
</feature>
<organism evidence="4 5">
    <name type="scientific">Brugia timori</name>
    <dbReference type="NCBI Taxonomy" id="42155"/>
    <lineage>
        <taxon>Eukaryota</taxon>
        <taxon>Metazoa</taxon>
        <taxon>Ecdysozoa</taxon>
        <taxon>Nematoda</taxon>
        <taxon>Chromadorea</taxon>
        <taxon>Rhabditida</taxon>
        <taxon>Spirurina</taxon>
        <taxon>Spiruromorpha</taxon>
        <taxon>Filarioidea</taxon>
        <taxon>Onchocercidae</taxon>
        <taxon>Brugia</taxon>
    </lineage>
</organism>
<dbReference type="GO" id="GO:0019888">
    <property type="term" value="F:protein phosphatase regulator activity"/>
    <property type="evidence" value="ECO:0007669"/>
    <property type="project" value="TreeGrafter"/>
</dbReference>
<dbReference type="GO" id="GO:0005829">
    <property type="term" value="C:cytosol"/>
    <property type="evidence" value="ECO:0007669"/>
    <property type="project" value="TreeGrafter"/>
</dbReference>
<feature type="chain" id="PRO_5018244464" evidence="3">
    <location>
        <begin position="17"/>
        <end position="95"/>
    </location>
</feature>
<evidence type="ECO:0000313" key="4">
    <source>
        <dbReference type="EMBL" id="VDO34506.1"/>
    </source>
</evidence>
<dbReference type="SUPFAM" id="SSF48371">
    <property type="entry name" value="ARM repeat"/>
    <property type="match status" value="1"/>
</dbReference>
<dbReference type="InterPro" id="IPR011989">
    <property type="entry name" value="ARM-like"/>
</dbReference>
<dbReference type="GO" id="GO:0005634">
    <property type="term" value="C:nucleus"/>
    <property type="evidence" value="ECO:0007669"/>
    <property type="project" value="TreeGrafter"/>
</dbReference>
<gene>
    <name evidence="4" type="ORF">BTMF_LOCUS10157</name>
</gene>
<keyword evidence="1" id="KW-0677">Repeat</keyword>
<evidence type="ECO:0000313" key="5">
    <source>
        <dbReference type="Proteomes" id="UP000280834"/>
    </source>
</evidence>
<dbReference type="GO" id="GO:0000159">
    <property type="term" value="C:protein phosphatase type 2A complex"/>
    <property type="evidence" value="ECO:0007669"/>
    <property type="project" value="TreeGrafter"/>
</dbReference>
<dbReference type="PANTHER" id="PTHR10648">
    <property type="entry name" value="SERINE/THREONINE-PROTEIN PHOSPHATASE PP2A 65 KDA REGULATORY SUBUNIT"/>
    <property type="match status" value="1"/>
</dbReference>
<proteinExistence type="predicted"/>
<reference evidence="4 5" key="1">
    <citation type="submission" date="2018-11" db="EMBL/GenBank/DDBJ databases">
        <authorList>
            <consortium name="Pathogen Informatics"/>
        </authorList>
    </citation>
    <scope>NUCLEOTIDE SEQUENCE [LARGE SCALE GENOMIC DNA]</scope>
</reference>
<dbReference type="Gene3D" id="1.25.10.10">
    <property type="entry name" value="Leucine-rich Repeat Variant"/>
    <property type="match status" value="1"/>
</dbReference>
<evidence type="ECO:0000256" key="1">
    <source>
        <dbReference type="ARBA" id="ARBA00022737"/>
    </source>
</evidence>
<name>A0A3P7UIK8_9BILA</name>
<dbReference type="InterPro" id="IPR016024">
    <property type="entry name" value="ARM-type_fold"/>
</dbReference>
<sequence length="95" mass="10781">MHRMACLFCFNTLCEALGAEHTVKEIFPVVQQLSDDHVPNVRFNVAKTLLRIGHTVDQGIVNSQIKPLLIKMCNDSEFDVRYFADETRMALGLTN</sequence>
<dbReference type="EMBL" id="UZAG01017395">
    <property type="protein sequence ID" value="VDO34506.1"/>
    <property type="molecule type" value="Genomic_DNA"/>
</dbReference>
<dbReference type="InterPro" id="IPR000357">
    <property type="entry name" value="HEAT"/>
</dbReference>
<dbReference type="AlphaFoldDB" id="A0A3P7UIK8"/>